<accession>A0A316VVB5</accession>
<reference evidence="1 2" key="1">
    <citation type="journal article" date="2018" name="Mol. Biol. Evol.">
        <title>Broad Genomic Sampling Reveals a Smut Pathogenic Ancestry of the Fungal Clade Ustilaginomycotina.</title>
        <authorList>
            <person name="Kijpornyongpan T."/>
            <person name="Mondo S.J."/>
            <person name="Barry K."/>
            <person name="Sandor L."/>
            <person name="Lee J."/>
            <person name="Lipzen A."/>
            <person name="Pangilinan J."/>
            <person name="LaButti K."/>
            <person name="Hainaut M."/>
            <person name="Henrissat B."/>
            <person name="Grigoriev I.V."/>
            <person name="Spatafora J.W."/>
            <person name="Aime M.C."/>
        </authorList>
    </citation>
    <scope>NUCLEOTIDE SEQUENCE [LARGE SCALE GENOMIC DNA]</scope>
    <source>
        <strain evidence="1 2">MCA 4658</strain>
    </source>
</reference>
<name>A0A316VVB5_9BASI</name>
<dbReference type="GeneID" id="37038137"/>
<evidence type="ECO:0000313" key="1">
    <source>
        <dbReference type="EMBL" id="PWN41224.1"/>
    </source>
</evidence>
<dbReference type="RefSeq" id="XP_025368384.1">
    <property type="nucleotide sequence ID" value="XM_025516267.1"/>
</dbReference>
<keyword evidence="2" id="KW-1185">Reference proteome</keyword>
<dbReference type="OrthoDB" id="10589469at2759"/>
<dbReference type="AlphaFoldDB" id="A0A316VVB5"/>
<dbReference type="Proteomes" id="UP000245783">
    <property type="component" value="Unassembled WGS sequence"/>
</dbReference>
<proteinExistence type="predicted"/>
<sequence>MLQGGPQQAVRHTLQSFRREAQAVRSRGSQPQRLYLHALERRILQKIGQTLGQMSKRQSAFKSPAIGALFQANKRRKADISKQYATRCKAFAERLELCAQEAHDLCEFKAAKAKSAIPGRLEANQRNLYFTKAIAPSSAALMSLPSAALTELV</sequence>
<organism evidence="1 2">
    <name type="scientific">Ceraceosorus guamensis</name>
    <dbReference type="NCBI Taxonomy" id="1522189"/>
    <lineage>
        <taxon>Eukaryota</taxon>
        <taxon>Fungi</taxon>
        <taxon>Dikarya</taxon>
        <taxon>Basidiomycota</taxon>
        <taxon>Ustilaginomycotina</taxon>
        <taxon>Exobasidiomycetes</taxon>
        <taxon>Ceraceosorales</taxon>
        <taxon>Ceraceosoraceae</taxon>
        <taxon>Ceraceosorus</taxon>
    </lineage>
</organism>
<protein>
    <submittedName>
        <fullName evidence="1">Uncharacterized protein</fullName>
    </submittedName>
</protein>
<dbReference type="InParanoid" id="A0A316VVB5"/>
<evidence type="ECO:0000313" key="2">
    <source>
        <dbReference type="Proteomes" id="UP000245783"/>
    </source>
</evidence>
<gene>
    <name evidence="1" type="ORF">IE81DRAFT_348480</name>
</gene>
<dbReference type="EMBL" id="KZ819396">
    <property type="protein sequence ID" value="PWN41224.1"/>
    <property type="molecule type" value="Genomic_DNA"/>
</dbReference>